<reference evidence="40" key="1">
    <citation type="submission" date="2019-04" db="EMBL/GenBank/DDBJ databases">
        <title>Genome assembly of Zosterops borbonicus 15179.</title>
        <authorList>
            <person name="Leroy T."/>
            <person name="Anselmetti Y."/>
            <person name="Tilak M.-K."/>
            <person name="Nabholz B."/>
        </authorList>
    </citation>
    <scope>NUCLEOTIDE SEQUENCE</scope>
    <source>
        <strain evidence="40">HGM_15179</strain>
        <tissue evidence="40">Muscle</tissue>
    </source>
</reference>
<dbReference type="SMART" id="SM00213">
    <property type="entry name" value="UBQ"/>
    <property type="match status" value="1"/>
</dbReference>
<dbReference type="SMART" id="SM00368">
    <property type="entry name" value="LRR_RI"/>
    <property type="match status" value="16"/>
</dbReference>
<evidence type="ECO:0000256" key="14">
    <source>
        <dbReference type="ARBA" id="ARBA00022525"/>
    </source>
</evidence>
<comment type="catalytic activity">
    <reaction evidence="1">
        <text>cholesteryl (9Z-octadecenoate)(in) = cholesteryl (9Z-octadecenoate)(out)</text>
        <dbReference type="Rhea" id="RHEA:43348"/>
        <dbReference type="ChEBI" id="CHEBI:46898"/>
    </reaction>
</comment>
<dbReference type="Pfam" id="PF17776">
    <property type="entry name" value="NLRC4_HD2"/>
    <property type="match status" value="1"/>
</dbReference>
<evidence type="ECO:0000256" key="5">
    <source>
        <dbReference type="ARBA" id="ARBA00004236"/>
    </source>
</evidence>
<feature type="region of interest" description="Disordered" evidence="36">
    <location>
        <begin position="308"/>
        <end position="350"/>
    </location>
</feature>
<dbReference type="InterPro" id="IPR010734">
    <property type="entry name" value="Copine_C"/>
</dbReference>
<evidence type="ECO:0000256" key="24">
    <source>
        <dbReference type="ARBA" id="ARBA00023055"/>
    </source>
</evidence>
<dbReference type="GO" id="GO:0005737">
    <property type="term" value="C:cytoplasm"/>
    <property type="evidence" value="ECO:0007669"/>
    <property type="project" value="UniProtKB-SubCell"/>
</dbReference>
<dbReference type="InterPro" id="IPR017942">
    <property type="entry name" value="Lipid-bd_serum_glycop_N"/>
</dbReference>
<feature type="domain" description="C2" evidence="37">
    <location>
        <begin position="2853"/>
        <end position="2978"/>
    </location>
</feature>
<comment type="subcellular location">
    <subcellularLocation>
        <location evidence="5">Cell membrane</location>
    </subcellularLocation>
    <subcellularLocation>
        <location evidence="6">Cytoplasm</location>
    </subcellularLocation>
    <subcellularLocation>
        <location evidence="4">Nucleus</location>
    </subcellularLocation>
    <subcellularLocation>
        <location evidence="7">Secreted</location>
    </subcellularLocation>
</comment>
<gene>
    <name evidence="40" type="ORF">HGM15179_001271</name>
</gene>
<dbReference type="Proteomes" id="UP000796761">
    <property type="component" value="Unassembled WGS sequence"/>
</dbReference>
<accession>A0A8K1LTP3</accession>
<dbReference type="CDD" id="cd17118">
    <property type="entry name" value="Ubl_HERP1"/>
    <property type="match status" value="1"/>
</dbReference>
<dbReference type="GO" id="GO:0071277">
    <property type="term" value="P:cellular response to calcium ion"/>
    <property type="evidence" value="ECO:0007669"/>
    <property type="project" value="UniProtKB-ARBA"/>
</dbReference>
<evidence type="ECO:0000256" key="2">
    <source>
        <dbReference type="ARBA" id="ARBA00001140"/>
    </source>
</evidence>
<evidence type="ECO:0000256" key="3">
    <source>
        <dbReference type="ARBA" id="ARBA00001417"/>
    </source>
</evidence>
<dbReference type="GO" id="GO:0008203">
    <property type="term" value="P:cholesterol metabolic process"/>
    <property type="evidence" value="ECO:0007669"/>
    <property type="project" value="UniProtKB-KW"/>
</dbReference>
<dbReference type="CDD" id="cd04047">
    <property type="entry name" value="C2B_Copine"/>
    <property type="match status" value="1"/>
</dbReference>
<dbReference type="InterPro" id="IPR029071">
    <property type="entry name" value="Ubiquitin-like_domsf"/>
</dbReference>
<dbReference type="SUPFAM" id="SSF54236">
    <property type="entry name" value="Ubiquitin-like"/>
    <property type="match status" value="1"/>
</dbReference>
<dbReference type="InterPro" id="IPR001611">
    <property type="entry name" value="Leu-rich_rpt"/>
</dbReference>
<evidence type="ECO:0000256" key="20">
    <source>
        <dbReference type="ARBA" id="ARBA00022741"/>
    </source>
</evidence>
<dbReference type="SMART" id="SM00239">
    <property type="entry name" value="C2"/>
    <property type="match status" value="2"/>
</dbReference>
<evidence type="ECO:0000256" key="23">
    <source>
        <dbReference type="ARBA" id="ARBA00022989"/>
    </source>
</evidence>
<dbReference type="Pfam" id="PF05729">
    <property type="entry name" value="NACHT"/>
    <property type="match status" value="1"/>
</dbReference>
<dbReference type="InterPro" id="IPR041210">
    <property type="entry name" value="NLRC5_atypical_Card"/>
</dbReference>
<dbReference type="GO" id="GO:0006986">
    <property type="term" value="P:response to unfolded protein"/>
    <property type="evidence" value="ECO:0007669"/>
    <property type="project" value="UniProtKB-KW"/>
</dbReference>
<evidence type="ECO:0000256" key="16">
    <source>
        <dbReference type="ARBA" id="ARBA00022614"/>
    </source>
</evidence>
<evidence type="ECO:0000256" key="9">
    <source>
        <dbReference type="ARBA" id="ARBA00009048"/>
    </source>
</evidence>
<dbReference type="GO" id="GO:0045345">
    <property type="term" value="P:positive regulation of MHC class I biosynthetic process"/>
    <property type="evidence" value="ECO:0007669"/>
    <property type="project" value="TreeGrafter"/>
</dbReference>
<evidence type="ECO:0000259" key="39">
    <source>
        <dbReference type="PROSITE" id="PS50837"/>
    </source>
</evidence>
<feature type="compositionally biased region" description="Basic and acidic residues" evidence="36">
    <location>
        <begin position="1828"/>
        <end position="1844"/>
    </location>
</feature>
<dbReference type="InterPro" id="IPR002035">
    <property type="entry name" value="VWF_A"/>
</dbReference>
<keyword evidence="12" id="KW-1003">Cell membrane</keyword>
<keyword evidence="41" id="KW-1185">Reference proteome</keyword>
<sequence length="3263" mass="364576">MEEPLSLLVRSPTQRHRDLRLTAEPAWTVRRLKTELRRLLPDAPPEEDQKLIYSGKLLLDHHCLGELFPKHGELHALHLVYNFKTPANMQETKEVKADQPKLPSEARQESNVSSSNGTRSRSSSGVHSSAEASNGLETTWSPFQSVAPGFSAYTTYSMLQMSWFQQIYARQYYMQYLASTAASADPSHTQHSQEIPVTAVTPPAALPGPFPAQNQPGNQNVAAQVNAVADQNLRMNAQGGPLVEEDEEGGNRDWLDWLYSATLLYVFVNMVYFYSSISRLLLVMGGTVLMYLHHAGWFPFRRRPVQPFPDNVPPQAALNQDQNNNFQGENGGRTNESETPDEGQTFQELQQTSPSFDSLRSVGRANTHQLGQAVVAVNRETAQVIQAAFRNAKFPNITGERSMRLLGRVAYGLSNIQVNDLSIEGSEVELKEDGAIYISIKNVTALFKGTLTYGYAGAWFLQLFHSVDFEIESSIDLQLNIDLMCQKEQVAPDASDCYLTFHKLTLHLQGDKEPGWLKQLFTDFISFTLKLVLKREVCKEINAVAQTLTNFILDVAADFVRDKDIIVDISLASDPVIKANYIESHHKGLVLYKNSSSMLSDSVFSPSLLTESRMLYFWLSEHSLSSLAAAAFLDGRLVLNLRGEKLQELFEMEDTEVQRKAVQMIFQGTSYNDSVAKVWSLSQPQISLQPEGTVVRCSVALEVSILPAGEEPLVTLYMEKEITVTIQATYAEKKLILQPVDSSVEIKVFKCTADPCGEDPSIQSFLQNIILVAGIPEVTSSIGSALTSLMNSKRLDLFDIINPEIITQKQIDSLSEYGAETTFAHDSWEETDYTMQPPFWNDDTELQAAVARARPQLVEFLTHCPDWLLSTSQPFIPEATLSSLDGITDPREKISVLLDLLEKAGPAAWKHFALSVCMEYDLPLDLEVLLLSSAGEALLGNFSQTEESCGDTRVQSPVPKGSARRRRHSSSGSDKEAKQRRLDSSVKYRHLLINSVRQRYRSRREAGAEAQEQTQPLPFNQAFVNVVIHQSKAPRLKERAEKPREDVAGAPEPEECADTAVKVSDLLCREAPKHTTKVIFLFGKPGTGKTRLMHRICQKWAEGVLPQFLFTFLFEFRQLNLLKRKLTLKELLFDVFLQPEDSPDAAFQGLLENAQQTLIIFDGLDEFAANMDVSFSSKRDPALTSPVSISQLFADLCHGKLLPGCTVLVTSRPKRLPDFLLYTVSVLAEIWGFDHAKVEEYVGHYFRQHSFRERAIAHVKNSTKLLSMCLIPALCNIVCICLEYLLLKHQMSVELPQTMTQFYIKMFLIFLSKQQGDCAGDEETQLNCNKKPILGLLDLALRGLEEKKLVFYDGDIPEDVKEFASLHGLLTVFEVKTSSTCPEVGYAFVHLSLQEFFAALCLMVSRRVDKNYLKKKFFLKSKWTLKNETKTEFMESFHIFLSGLSSRECRTFLMLLAEQDEAWVQEKQDVILQSLKKLAATHLSGPKVLELCHCTFETQNLEVAQHIGSLLNFKYEFKNFRLTTLDMSALVYVINSGQDLICLDFAGCLLDTDCLEVLAGCRNVEHLSFRSRRCGDDFAAALSKGLQGMGSLKKLELTGGSITAEGMTSLVQAASQCLQLEEINLQGNRIRDLDVKRVMDLFSKMEKLKKVDLSNNHLSLTAVLSLAKEGIGCQNVTELCARVDTTIIYFSGTSGKAQRSLDLKLEENKEHVIPTRHVNLCLQDHRLSSHHAMMIVAILQSCPCLSEVDLSGNKLGDEGCSCLLESLPCISISKQLNLSQNHLSVTGICSLLKSVKTCQKVMEVQVSLRHDTAVLRFREDREFASLPPREEPVLSTDHQQHGEENQTPTTSQKIRLTDCNFQASDLKNLCAVLKECGHISELDLSHNYLGDEGLLQLFQCLQKLKMLRSLEFNDNQISLNSVFFLAQSLATLEHIKTVSLSLGHTQVVHLTFWERVRSTSRWRSRSLAHPQQEAKGRCFSLRDCRVALEDVTRLCQILAQCPQLTEIDLSGNSLSDQSIERLLSFLPSLCHLTLLSIRKNSLSPHCAVLLLNSINLCERIRVVEVWSSENAFLHLGASMRTQRTSCRLTGCAIGEGQVEELCSILEQHGWLAEVDLSRNQLGDEGLRCLLDHLHRVPGTCSLNLSHNGISQNGVLRLIDAFVTSGNTTEVQVSLCSKATLIIKLTREGDPRKILRLAECSFQPEHLEKLFLLLEKCTGLMEYTSSNNNMTLQAAERLLHSLRKDLGLLKISIEEPWVCRERVMTLLELAVQASGNITDITICKDKTLFQLVTRFSHCLEKTESVASRPSLYKPEIKHSFCQRLYEKCAQLQELRWSHVELHEDEAEMLVRILLPLPELKTFGLTSSSVAPAGIDYLISGLQNCQAIEELNLGSMKLSTAAIPELVLGLCEMPSLKRLVLDHNSIGDDGCSGLAEAFRKMHNLEEINLSHNEIGDPGLINLAAVLLEMQKLKKIDLSGNCPSPAGGEKLMEALAHCKHIEELLLSRNGFGDRTAVTLALCLPHMTSLRILHFQNNKIEQAGGLELARALVVCELLEEISLSENVLGEQTIYALSKGLPCFKHLRKIDLKFCGITDDASKSLSLGFRQCPSVEEIILSWNTLGDGGAQELAIALPKMEKLKVLDLEKNCIGACGATKLVEQLAKCPEIQFIRRAKYCKELLLTMEYSSILCVKTLKLSSRAKLSSKLLANSDCLELLPAEPMAYTVTPSPAGPVGSQYCVCKVELSICGQNLLDRDVTSKSDPFCVLFMEVNGKWVELDRTETAVNNLNPAFAKKFIVDYHFEEVQKLKFALFDQDKSSTQLYEHDFLGEFSCTLGTIVSSKKITRTLLLGNGKPAGKGMITIAAQELSDNRVITLSMAGRKLDKKDLFGKSDPFLEFYKPGDDGKWMLVHRTEVIKYTLDPVWKPFTVPLVSLCDGDMEKLIKVVCYDYDSDGGHDFIGELQTSVARLCEAQDASPLELECINPKKQKKKKNYKNSGIIIVKSCKITRDFSFLDYILGGCQLMFTVGIDFTASNGNPQEPSSLHYINPLGTNEYLSAIWAVGQIIQDYDSDKMFPALGFGAQLPPDWKVSHEFAINFNPRNPFCSGVEGIVQAYSACLPHIRFYGPTNFSPIINHVARFAAQATQQETASQYFILLIITDGVISDMDETRHAVVQASKLPMSIIIVGVGNADFAAMEFLDGDSRVLHSYTGEEAVRDIVQFVPFRNFRNVPKETLAKAVLAELPQQVVQYFKQQNLPPINSEPA</sequence>
<evidence type="ECO:0000256" key="29">
    <source>
        <dbReference type="ARBA" id="ARBA00023221"/>
    </source>
</evidence>
<evidence type="ECO:0000256" key="19">
    <source>
        <dbReference type="ARBA" id="ARBA00022737"/>
    </source>
</evidence>
<keyword evidence="18" id="KW-0479">Metal-binding</keyword>
<comment type="function">
    <text evidence="32">Involved in the transfer of neutral lipids, including cholesteryl ester and triglyceride, among lipoprotein particles. Allows the net movement of cholesteryl ester from high density lipoproteins/HDL to triglyceride-rich very low density lipoproteins/VLDL, and the equimolar transport of triglyceride from VLDL to HDL. Regulates the reverse cholesterol transport, by which excess cholesterol is removed from peripheral tissues and returned to the liver for elimination.</text>
</comment>
<dbReference type="Pfam" id="PF01273">
    <property type="entry name" value="LBP_BPI_CETP"/>
    <property type="match status" value="1"/>
</dbReference>
<keyword evidence="23" id="KW-1133">Transmembrane helix</keyword>
<dbReference type="InterPro" id="IPR007111">
    <property type="entry name" value="NACHT_NTPase"/>
</dbReference>
<dbReference type="FunFam" id="3.15.20.10:FF:000002">
    <property type="entry name" value="Cholesteryl ester transfer protein"/>
    <property type="match status" value="1"/>
</dbReference>
<keyword evidence="27" id="KW-1207">Sterol metabolism</keyword>
<dbReference type="Pfam" id="PF00240">
    <property type="entry name" value="ubiquitin"/>
    <property type="match status" value="1"/>
</dbReference>
<dbReference type="Gene3D" id="2.60.40.150">
    <property type="entry name" value="C2 domain"/>
    <property type="match status" value="2"/>
</dbReference>
<evidence type="ECO:0000256" key="6">
    <source>
        <dbReference type="ARBA" id="ARBA00004496"/>
    </source>
</evidence>
<dbReference type="Gene3D" id="3.10.20.90">
    <property type="entry name" value="Phosphatidylinositol 3-kinase Catalytic Subunit, Chain A, domain 1"/>
    <property type="match status" value="1"/>
</dbReference>
<dbReference type="PROSITE" id="PS50004">
    <property type="entry name" value="C2"/>
    <property type="match status" value="2"/>
</dbReference>
<dbReference type="PANTHER" id="PTHR47189:SF1">
    <property type="entry name" value="MHC CLASS II TRANSACTIVATOR"/>
    <property type="match status" value="1"/>
</dbReference>
<feature type="region of interest" description="Disordered" evidence="36">
    <location>
        <begin position="1828"/>
        <end position="1851"/>
    </location>
</feature>
<dbReference type="GO" id="GO:0045348">
    <property type="term" value="P:positive regulation of MHC class II biosynthetic process"/>
    <property type="evidence" value="ECO:0007669"/>
    <property type="project" value="TreeGrafter"/>
</dbReference>
<dbReference type="GO" id="GO:0006869">
    <property type="term" value="P:lipid transport"/>
    <property type="evidence" value="ECO:0007669"/>
    <property type="project" value="UniProtKB-KW"/>
</dbReference>
<evidence type="ECO:0000256" key="13">
    <source>
        <dbReference type="ARBA" id="ARBA00022490"/>
    </source>
</evidence>
<keyword evidence="20" id="KW-0547">Nucleotide-binding</keyword>
<dbReference type="Gene3D" id="3.40.50.300">
    <property type="entry name" value="P-loop containing nucleotide triphosphate hydrolases"/>
    <property type="match status" value="1"/>
</dbReference>
<dbReference type="FunFam" id="3.10.20.90:FF:000046">
    <property type="entry name" value="Homocysteine-responsive endoplasmic reticulum-resident ubiquitin-like domain member 2 protein"/>
    <property type="match status" value="1"/>
</dbReference>
<evidence type="ECO:0000256" key="1">
    <source>
        <dbReference type="ARBA" id="ARBA00000222"/>
    </source>
</evidence>
<keyword evidence="31" id="KW-0539">Nucleus</keyword>
<dbReference type="Gene3D" id="3.15.10.10">
    <property type="entry name" value="Bactericidal permeability-increasing protein, domain 1"/>
    <property type="match status" value="1"/>
</dbReference>
<keyword evidence="26" id="KW-0472">Membrane</keyword>
<dbReference type="EMBL" id="SWJQ01000020">
    <property type="protein sequence ID" value="TRZ25924.1"/>
    <property type="molecule type" value="Genomic_DNA"/>
</dbReference>
<evidence type="ECO:0000256" key="21">
    <source>
        <dbReference type="ARBA" id="ARBA00022837"/>
    </source>
</evidence>
<evidence type="ECO:0000256" key="25">
    <source>
        <dbReference type="ARBA" id="ARBA00023098"/>
    </source>
</evidence>
<dbReference type="Pfam" id="PF13516">
    <property type="entry name" value="LRR_6"/>
    <property type="match status" value="6"/>
</dbReference>
<organism evidence="40 41">
    <name type="scientific">Zosterops borbonicus</name>
    <dbReference type="NCBI Taxonomy" id="364589"/>
    <lineage>
        <taxon>Eukaryota</taxon>
        <taxon>Metazoa</taxon>
        <taxon>Chordata</taxon>
        <taxon>Craniata</taxon>
        <taxon>Vertebrata</taxon>
        <taxon>Euteleostomi</taxon>
        <taxon>Archelosauria</taxon>
        <taxon>Archosauria</taxon>
        <taxon>Dinosauria</taxon>
        <taxon>Saurischia</taxon>
        <taxon>Theropoda</taxon>
        <taxon>Coelurosauria</taxon>
        <taxon>Aves</taxon>
        <taxon>Neognathae</taxon>
        <taxon>Neoaves</taxon>
        <taxon>Telluraves</taxon>
        <taxon>Australaves</taxon>
        <taxon>Passeriformes</taxon>
        <taxon>Sylvioidea</taxon>
        <taxon>Zosteropidae</taxon>
        <taxon>Zosterops</taxon>
    </lineage>
</organism>
<dbReference type="GO" id="GO:0005576">
    <property type="term" value="C:extracellular region"/>
    <property type="evidence" value="ECO:0007669"/>
    <property type="project" value="UniProtKB-SubCell"/>
</dbReference>
<dbReference type="Pfam" id="PF00168">
    <property type="entry name" value="C2"/>
    <property type="match status" value="2"/>
</dbReference>
<evidence type="ECO:0000256" key="11">
    <source>
        <dbReference type="ARBA" id="ARBA00022448"/>
    </source>
</evidence>
<dbReference type="OrthoDB" id="120976at2759"/>
<evidence type="ECO:0000256" key="35">
    <source>
        <dbReference type="ARBA" id="ARBA00081783"/>
    </source>
</evidence>
<dbReference type="InterPro" id="IPR000008">
    <property type="entry name" value="C2_dom"/>
</dbReference>
<evidence type="ECO:0000259" key="38">
    <source>
        <dbReference type="PROSITE" id="PS50053"/>
    </source>
</evidence>
<dbReference type="GO" id="GO:0005634">
    <property type="term" value="C:nucleus"/>
    <property type="evidence" value="ECO:0007669"/>
    <property type="project" value="UniProtKB-SubCell"/>
</dbReference>
<keyword evidence="14" id="KW-0964">Secreted</keyword>
<dbReference type="SMART" id="SM00328">
    <property type="entry name" value="BPI1"/>
    <property type="match status" value="1"/>
</dbReference>
<name>A0A8K1LTP3_9PASS</name>
<keyword evidence="30" id="KW-0834">Unfolded protein response</keyword>
<feature type="region of interest" description="Disordered" evidence="36">
    <location>
        <begin position="1034"/>
        <end position="1053"/>
    </location>
</feature>
<evidence type="ECO:0000256" key="17">
    <source>
        <dbReference type="ARBA" id="ARBA00022692"/>
    </source>
</evidence>
<dbReference type="Pfam" id="PF02886">
    <property type="entry name" value="LBP_BPI_CETP_C"/>
    <property type="match status" value="1"/>
</dbReference>
<evidence type="ECO:0000256" key="36">
    <source>
        <dbReference type="SAM" id="MobiDB-lite"/>
    </source>
</evidence>
<dbReference type="SUPFAM" id="SSF52047">
    <property type="entry name" value="RNI-like"/>
    <property type="match status" value="3"/>
</dbReference>
<dbReference type="PROSITE" id="PS50837">
    <property type="entry name" value="NACHT"/>
    <property type="match status" value="1"/>
</dbReference>
<evidence type="ECO:0000256" key="30">
    <source>
        <dbReference type="ARBA" id="ARBA00023230"/>
    </source>
</evidence>
<dbReference type="Pfam" id="PF07002">
    <property type="entry name" value="Copine"/>
    <property type="match status" value="1"/>
</dbReference>
<dbReference type="SMART" id="SM00327">
    <property type="entry name" value="VWA"/>
    <property type="match status" value="1"/>
</dbReference>
<comment type="catalytic activity">
    <reaction evidence="2">
        <text>cholesteryl (9Z,12Z)-octadecadienoate(in) = cholesteryl (9Z,12Z)-octadecadienoate(out)</text>
        <dbReference type="Rhea" id="RHEA:43356"/>
        <dbReference type="ChEBI" id="CHEBI:41509"/>
    </reaction>
</comment>
<feature type="compositionally biased region" description="Polar residues" evidence="36">
    <location>
        <begin position="317"/>
        <end position="334"/>
    </location>
</feature>
<feature type="compositionally biased region" description="Basic and acidic residues" evidence="36">
    <location>
        <begin position="91"/>
        <end position="108"/>
    </location>
</feature>
<evidence type="ECO:0000256" key="31">
    <source>
        <dbReference type="ARBA" id="ARBA00023242"/>
    </source>
</evidence>
<dbReference type="CDD" id="cd01459">
    <property type="entry name" value="vWA_copine_like"/>
    <property type="match status" value="1"/>
</dbReference>
<dbReference type="SMART" id="SM00367">
    <property type="entry name" value="LRR_CC"/>
    <property type="match status" value="12"/>
</dbReference>
<evidence type="ECO:0000313" key="40">
    <source>
        <dbReference type="EMBL" id="TRZ25924.1"/>
    </source>
</evidence>
<evidence type="ECO:0000256" key="32">
    <source>
        <dbReference type="ARBA" id="ARBA00045611"/>
    </source>
</evidence>
<dbReference type="GO" id="GO:0008289">
    <property type="term" value="F:lipid binding"/>
    <property type="evidence" value="ECO:0007669"/>
    <property type="project" value="InterPro"/>
</dbReference>
<comment type="similarity">
    <text evidence="8">Belongs to the BPI/LBP/Plunc superfamily. BPI/LBP family.</text>
</comment>
<protein>
    <recommendedName>
        <fullName evidence="10">Cholesteryl ester transfer protein</fullName>
    </recommendedName>
    <alternativeName>
        <fullName evidence="35">Copine II</fullName>
    </alternativeName>
    <alternativeName>
        <fullName evidence="34">Copine-2</fullName>
    </alternativeName>
</protein>
<feature type="compositionally biased region" description="Basic and acidic residues" evidence="36">
    <location>
        <begin position="1035"/>
        <end position="1047"/>
    </location>
</feature>
<feature type="domain" description="NACHT" evidence="39">
    <location>
        <begin position="1077"/>
        <end position="1213"/>
    </location>
</feature>
<evidence type="ECO:0000256" key="15">
    <source>
        <dbReference type="ARBA" id="ARBA00022548"/>
    </source>
</evidence>
<dbReference type="SUPFAM" id="SSF49562">
    <property type="entry name" value="C2 domain (Calcium/lipid-binding domain, CaLB)"/>
    <property type="match status" value="2"/>
</dbReference>
<evidence type="ECO:0000256" key="33">
    <source>
        <dbReference type="ARBA" id="ARBA00053843"/>
    </source>
</evidence>
<evidence type="ECO:0000313" key="41">
    <source>
        <dbReference type="Proteomes" id="UP000796761"/>
    </source>
</evidence>
<keyword evidence="24" id="KW-0445">Lipid transport</keyword>
<evidence type="ECO:0000256" key="18">
    <source>
        <dbReference type="ARBA" id="ARBA00022723"/>
    </source>
</evidence>
<dbReference type="InterPro" id="IPR036465">
    <property type="entry name" value="vWFA_dom_sf"/>
</dbReference>
<keyword evidence="15" id="KW-0153">Cholesterol metabolism</keyword>
<evidence type="ECO:0000256" key="8">
    <source>
        <dbReference type="ARBA" id="ARBA00007292"/>
    </source>
</evidence>
<feature type="region of interest" description="Disordered" evidence="36">
    <location>
        <begin position="946"/>
        <end position="981"/>
    </location>
</feature>
<dbReference type="Gene3D" id="3.15.20.10">
    <property type="entry name" value="Bactericidal permeability-increasing protein, domain 2"/>
    <property type="match status" value="1"/>
</dbReference>
<evidence type="ECO:0000256" key="22">
    <source>
        <dbReference type="ARBA" id="ARBA00022840"/>
    </source>
</evidence>
<keyword evidence="11" id="KW-0813">Transport</keyword>
<dbReference type="InterPro" id="IPR017943">
    <property type="entry name" value="Bactericidal_perm-incr_a/b_dom"/>
</dbReference>
<dbReference type="Gene3D" id="1.10.533.20">
    <property type="match status" value="1"/>
</dbReference>
<evidence type="ECO:0000259" key="37">
    <source>
        <dbReference type="PROSITE" id="PS50004"/>
    </source>
</evidence>
<dbReference type="InterPro" id="IPR006553">
    <property type="entry name" value="Leu-rich_rpt_Cys-con_subtyp"/>
</dbReference>
<feature type="compositionally biased region" description="Low complexity" evidence="36">
    <location>
        <begin position="110"/>
        <end position="130"/>
    </location>
</feature>
<evidence type="ECO:0000256" key="27">
    <source>
        <dbReference type="ARBA" id="ARBA00023166"/>
    </source>
</evidence>
<dbReference type="Pfam" id="PF18461">
    <property type="entry name" value="Atypical_Card"/>
    <property type="match status" value="1"/>
</dbReference>
<evidence type="ECO:0000256" key="4">
    <source>
        <dbReference type="ARBA" id="ARBA00004123"/>
    </source>
</evidence>
<dbReference type="SUPFAM" id="SSF53300">
    <property type="entry name" value="vWA-like"/>
    <property type="match status" value="1"/>
</dbReference>
<dbReference type="SUPFAM" id="SSF52540">
    <property type="entry name" value="P-loop containing nucleoside triphosphate hydrolases"/>
    <property type="match status" value="1"/>
</dbReference>
<dbReference type="FunFam" id="2.60.40.150:FF:000042">
    <property type="entry name" value="Copine 3"/>
    <property type="match status" value="1"/>
</dbReference>
<dbReference type="PROSITE" id="PS51450">
    <property type="entry name" value="LRR"/>
    <property type="match status" value="1"/>
</dbReference>
<dbReference type="InterPro" id="IPR037768">
    <property type="entry name" value="C2B_Copine"/>
</dbReference>
<keyword evidence="13" id="KW-0963">Cytoplasm</keyword>
<dbReference type="InterPro" id="IPR041267">
    <property type="entry name" value="NLRP_HD2"/>
</dbReference>
<dbReference type="InterPro" id="IPR001124">
    <property type="entry name" value="Lipid-bd_serum_glycop_C"/>
</dbReference>
<dbReference type="PANTHER" id="PTHR47189">
    <property type="entry name" value="MHC CLASS II TRANSACTIVATOR"/>
    <property type="match status" value="1"/>
</dbReference>
<dbReference type="InterPro" id="IPR032675">
    <property type="entry name" value="LRR_dom_sf"/>
</dbReference>
<evidence type="ECO:0000256" key="12">
    <source>
        <dbReference type="ARBA" id="ARBA00022475"/>
    </source>
</evidence>
<comment type="caution">
    <text evidence="40">The sequence shown here is derived from an EMBL/GenBank/DDBJ whole genome shotgun (WGS) entry which is preliminary data.</text>
</comment>
<keyword evidence="16" id="KW-0433">Leucine-rich repeat</keyword>
<dbReference type="SMART" id="SM00329">
    <property type="entry name" value="BPI2"/>
    <property type="match status" value="1"/>
</dbReference>
<feature type="region of interest" description="Disordered" evidence="36">
    <location>
        <begin position="91"/>
        <end position="130"/>
    </location>
</feature>
<dbReference type="GO" id="GO:0045944">
    <property type="term" value="P:positive regulation of transcription by RNA polymerase II"/>
    <property type="evidence" value="ECO:0007669"/>
    <property type="project" value="TreeGrafter"/>
</dbReference>
<proteinExistence type="inferred from homology"/>
<dbReference type="GO" id="GO:0005886">
    <property type="term" value="C:plasma membrane"/>
    <property type="evidence" value="ECO:0007669"/>
    <property type="project" value="UniProtKB-SubCell"/>
</dbReference>
<evidence type="ECO:0000256" key="7">
    <source>
        <dbReference type="ARBA" id="ARBA00004613"/>
    </source>
</evidence>
<dbReference type="InterPro" id="IPR027417">
    <property type="entry name" value="P-loop_NTPase"/>
</dbReference>
<keyword evidence="17" id="KW-0812">Transmembrane</keyword>
<dbReference type="Gene3D" id="3.80.10.10">
    <property type="entry name" value="Ribonuclease Inhibitor"/>
    <property type="match status" value="7"/>
</dbReference>
<keyword evidence="22" id="KW-0067">ATP-binding</keyword>
<dbReference type="GO" id="GO:0046872">
    <property type="term" value="F:metal ion binding"/>
    <property type="evidence" value="ECO:0007669"/>
    <property type="project" value="UniProtKB-KW"/>
</dbReference>
<comment type="similarity">
    <text evidence="9">Belongs to the copine family.</text>
</comment>
<comment type="catalytic activity">
    <reaction evidence="3">
        <text>1,2,3-tri-(9Z-octadecenoyl)-glycerol(in) = 1,2,3-tri-(9Z-octadecenoyl)-glycerol(out)</text>
        <dbReference type="Rhea" id="RHEA:43352"/>
        <dbReference type="ChEBI" id="CHEBI:53753"/>
    </reaction>
</comment>
<keyword evidence="28" id="KW-0325">Glycoprotein</keyword>
<dbReference type="GO" id="GO:0005524">
    <property type="term" value="F:ATP binding"/>
    <property type="evidence" value="ECO:0007669"/>
    <property type="project" value="UniProtKB-KW"/>
</dbReference>
<feature type="domain" description="Ubiquitin-like" evidence="38">
    <location>
        <begin position="5"/>
        <end position="67"/>
    </location>
</feature>
<evidence type="ECO:0000256" key="34">
    <source>
        <dbReference type="ARBA" id="ARBA00074827"/>
    </source>
</evidence>
<evidence type="ECO:0000256" key="26">
    <source>
        <dbReference type="ARBA" id="ARBA00023136"/>
    </source>
</evidence>
<comment type="function">
    <text evidence="33">Calcium-dependent phospholipid-binding protein that plays a role in calcium-mediated intracellular processes. Exhibits calcium-dependent cell membrane binding properties.</text>
</comment>
<evidence type="ECO:0000256" key="28">
    <source>
        <dbReference type="ARBA" id="ARBA00023180"/>
    </source>
</evidence>
<dbReference type="CDD" id="cd04048">
    <property type="entry name" value="C2A_Copine"/>
    <property type="match status" value="1"/>
</dbReference>
<keyword evidence="25" id="KW-0443">Lipid metabolism</keyword>
<keyword evidence="29" id="KW-0753">Steroid metabolism</keyword>
<dbReference type="InterPro" id="IPR000626">
    <property type="entry name" value="Ubiquitin-like_dom"/>
</dbReference>
<dbReference type="SUPFAM" id="SSF55394">
    <property type="entry name" value="Bactericidal permeability-increasing protein, BPI"/>
    <property type="match status" value="2"/>
</dbReference>
<keyword evidence="19" id="KW-0677">Repeat</keyword>
<dbReference type="InterPro" id="IPR035892">
    <property type="entry name" value="C2_domain_sf"/>
</dbReference>
<feature type="domain" description="C2" evidence="37">
    <location>
        <begin position="2716"/>
        <end position="2846"/>
    </location>
</feature>
<keyword evidence="21" id="KW-0106">Calcium</keyword>
<dbReference type="FunFam" id="2.60.40.150:FF:000103">
    <property type="entry name" value="Copine 2"/>
    <property type="match status" value="1"/>
</dbReference>
<evidence type="ECO:0000256" key="10">
    <source>
        <dbReference type="ARBA" id="ARBA00022354"/>
    </source>
</evidence>
<dbReference type="PROSITE" id="PS50053">
    <property type="entry name" value="UBIQUITIN_2"/>
    <property type="match status" value="1"/>
</dbReference>